<proteinExistence type="inferred from homology"/>
<dbReference type="PANTHER" id="PTHR47208">
    <property type="entry name" value="OS02G0174800 PROTEIN"/>
    <property type="match status" value="1"/>
</dbReference>
<feature type="domain" description="FLZ-type" evidence="5">
    <location>
        <begin position="197"/>
        <end position="240"/>
    </location>
</feature>
<dbReference type="PROSITE" id="PS51795">
    <property type="entry name" value="ZF_FLZ"/>
    <property type="match status" value="1"/>
</dbReference>
<dbReference type="GO" id="GO:0008270">
    <property type="term" value="F:zinc ion binding"/>
    <property type="evidence" value="ECO:0007669"/>
    <property type="project" value="UniProtKB-KW"/>
</dbReference>
<name>A0ABD3AUV2_9GENT</name>
<dbReference type="Proteomes" id="UP001630127">
    <property type="component" value="Unassembled WGS sequence"/>
</dbReference>
<sequence>MADNMKNSKTKKLFINLSLFTFTTETPTTKSSIKSPKNFEGPNGVAGLGILAALNDDYCSQDPFFKKATILAISPRSSSNPIPILSNRKLTCLSSADSNTDTNTITKRRLSIEEMELCEEYTCVISHVGDNQIKKKEYFDDGTNVVIRKAEKIGDINSNIGHWVSSGVVSASSAMNHSHGGEIAAAAASASAFPFAEFLNSCFLCKKKLHGLDIFMYRGEKAFCSAECRFKQISLDEHKEKCVSGTVKPLDYSASPCSSPMQFFAGVAAA</sequence>
<keyword evidence="7" id="KW-1185">Reference proteome</keyword>
<accession>A0ABD3AUV2</accession>
<evidence type="ECO:0000256" key="1">
    <source>
        <dbReference type="ARBA" id="ARBA00009374"/>
    </source>
</evidence>
<evidence type="ECO:0000256" key="3">
    <source>
        <dbReference type="ARBA" id="ARBA00022771"/>
    </source>
</evidence>
<comment type="similarity">
    <text evidence="1">Belongs to the FLZ family.</text>
</comment>
<dbReference type="EMBL" id="JBJUIK010000002">
    <property type="protein sequence ID" value="KAL3534989.1"/>
    <property type="molecule type" value="Genomic_DNA"/>
</dbReference>
<dbReference type="Pfam" id="PF04570">
    <property type="entry name" value="zf-FLZ"/>
    <property type="match status" value="1"/>
</dbReference>
<keyword evidence="3" id="KW-0862">Zinc</keyword>
<dbReference type="AlphaFoldDB" id="A0ABD3AUV2"/>
<protein>
    <recommendedName>
        <fullName evidence="5">FLZ-type domain-containing protein</fullName>
    </recommendedName>
</protein>
<keyword evidence="3" id="KW-0863">Zinc-finger</keyword>
<keyword evidence="2" id="KW-0479">Metal-binding</keyword>
<evidence type="ECO:0000313" key="6">
    <source>
        <dbReference type="EMBL" id="KAL3534989.1"/>
    </source>
</evidence>
<organism evidence="6 7">
    <name type="scientific">Cinchona calisaya</name>
    <dbReference type="NCBI Taxonomy" id="153742"/>
    <lineage>
        <taxon>Eukaryota</taxon>
        <taxon>Viridiplantae</taxon>
        <taxon>Streptophyta</taxon>
        <taxon>Embryophyta</taxon>
        <taxon>Tracheophyta</taxon>
        <taxon>Spermatophyta</taxon>
        <taxon>Magnoliopsida</taxon>
        <taxon>eudicotyledons</taxon>
        <taxon>Gunneridae</taxon>
        <taxon>Pentapetalae</taxon>
        <taxon>asterids</taxon>
        <taxon>lamiids</taxon>
        <taxon>Gentianales</taxon>
        <taxon>Rubiaceae</taxon>
        <taxon>Cinchonoideae</taxon>
        <taxon>Cinchoneae</taxon>
        <taxon>Cinchona</taxon>
    </lineage>
</organism>
<reference evidence="6 7" key="1">
    <citation type="submission" date="2024-11" db="EMBL/GenBank/DDBJ databases">
        <title>A near-complete genome assembly of Cinchona calisaya.</title>
        <authorList>
            <person name="Lian D.C."/>
            <person name="Zhao X.W."/>
            <person name="Wei L."/>
        </authorList>
    </citation>
    <scope>NUCLEOTIDE SEQUENCE [LARGE SCALE GENOMIC DNA]</scope>
    <source>
        <tissue evidence="6">Nenye</tissue>
    </source>
</reference>
<comment type="caution">
    <text evidence="6">The sequence shown here is derived from an EMBL/GenBank/DDBJ whole genome shotgun (WGS) entry which is preliminary data.</text>
</comment>
<evidence type="ECO:0000259" key="5">
    <source>
        <dbReference type="PROSITE" id="PS51795"/>
    </source>
</evidence>
<gene>
    <name evidence="6" type="ORF">ACH5RR_003450</name>
</gene>
<evidence type="ECO:0000256" key="2">
    <source>
        <dbReference type="ARBA" id="ARBA00022723"/>
    </source>
</evidence>
<feature type="zinc finger region" description="FLZ-type" evidence="4">
    <location>
        <begin position="197"/>
        <end position="240"/>
    </location>
</feature>
<dbReference type="InterPro" id="IPR044604">
    <property type="entry name" value="FLZ12/13/14"/>
</dbReference>
<dbReference type="PANTHER" id="PTHR47208:SF1">
    <property type="entry name" value="OS02G0174800 PROTEIN"/>
    <property type="match status" value="1"/>
</dbReference>
<evidence type="ECO:0000313" key="7">
    <source>
        <dbReference type="Proteomes" id="UP001630127"/>
    </source>
</evidence>
<dbReference type="InterPro" id="IPR007650">
    <property type="entry name" value="Zf-FLZ_dom"/>
</dbReference>
<evidence type="ECO:0000256" key="4">
    <source>
        <dbReference type="PROSITE-ProRule" id="PRU01131"/>
    </source>
</evidence>